<proteinExistence type="predicted"/>
<dbReference type="Proteomes" id="UP000199159">
    <property type="component" value="Unassembled WGS sequence"/>
</dbReference>
<keyword evidence="1" id="KW-0175">Coiled coil</keyword>
<sequence length="49" mass="5817">MKRDLLTEVSNKILEQSMNSLLEKKRVASRKKLFKSELQKLTKELQKNL</sequence>
<gene>
    <name evidence="2" type="ORF">SAMN05216565_102516</name>
</gene>
<dbReference type="STRING" id="930152.SAMN05216565_102516"/>
<dbReference type="AlphaFoldDB" id="A0A1H0S326"/>
<evidence type="ECO:0000313" key="3">
    <source>
        <dbReference type="Proteomes" id="UP000199159"/>
    </source>
</evidence>
<organism evidence="2 3">
    <name type="scientific">Litchfieldia salsa</name>
    <dbReference type="NCBI Taxonomy" id="930152"/>
    <lineage>
        <taxon>Bacteria</taxon>
        <taxon>Bacillati</taxon>
        <taxon>Bacillota</taxon>
        <taxon>Bacilli</taxon>
        <taxon>Bacillales</taxon>
        <taxon>Bacillaceae</taxon>
        <taxon>Litchfieldia</taxon>
    </lineage>
</organism>
<evidence type="ECO:0000256" key="1">
    <source>
        <dbReference type="SAM" id="Coils"/>
    </source>
</evidence>
<accession>A0A1H0S326</accession>
<protein>
    <submittedName>
        <fullName evidence="2">Uncharacterized protein</fullName>
    </submittedName>
</protein>
<dbReference type="EMBL" id="FNJU01000002">
    <property type="protein sequence ID" value="SDP36074.1"/>
    <property type="molecule type" value="Genomic_DNA"/>
</dbReference>
<reference evidence="3" key="1">
    <citation type="submission" date="2016-10" db="EMBL/GenBank/DDBJ databases">
        <authorList>
            <person name="Varghese N."/>
            <person name="Submissions S."/>
        </authorList>
    </citation>
    <scope>NUCLEOTIDE SEQUENCE [LARGE SCALE GENOMIC DNA]</scope>
    <source>
        <strain evidence="3">IBRC-M10078</strain>
    </source>
</reference>
<name>A0A1H0S326_9BACI</name>
<dbReference type="RefSeq" id="WP_175490200.1">
    <property type="nucleotide sequence ID" value="NZ_FNJU01000002.1"/>
</dbReference>
<evidence type="ECO:0000313" key="2">
    <source>
        <dbReference type="EMBL" id="SDP36074.1"/>
    </source>
</evidence>
<keyword evidence="3" id="KW-1185">Reference proteome</keyword>
<feature type="coiled-coil region" evidence="1">
    <location>
        <begin position="11"/>
        <end position="44"/>
    </location>
</feature>